<dbReference type="NCBIfam" id="TIGR01536">
    <property type="entry name" value="asn_synth_AEB"/>
    <property type="match status" value="1"/>
</dbReference>
<dbReference type="PANTHER" id="PTHR43284:SF1">
    <property type="entry name" value="ASPARAGINE SYNTHETASE"/>
    <property type="match status" value="1"/>
</dbReference>
<dbReference type="Gene3D" id="3.60.20.10">
    <property type="entry name" value="Glutamine Phosphoribosylpyrophosphate, subunit 1, domain 1"/>
    <property type="match status" value="1"/>
</dbReference>
<evidence type="ECO:0000256" key="6">
    <source>
        <dbReference type="ARBA" id="ARBA00022962"/>
    </source>
</evidence>
<evidence type="ECO:0000256" key="3">
    <source>
        <dbReference type="ARBA" id="ARBA00012737"/>
    </source>
</evidence>
<dbReference type="GO" id="GO:0005829">
    <property type="term" value="C:cytosol"/>
    <property type="evidence" value="ECO:0007669"/>
    <property type="project" value="TreeGrafter"/>
</dbReference>
<proteinExistence type="inferred from homology"/>
<dbReference type="InterPro" id="IPR029055">
    <property type="entry name" value="Ntn_hydrolases_N"/>
</dbReference>
<dbReference type="RefSeq" id="WP_091548153.1">
    <property type="nucleotide sequence ID" value="NZ_FONY01000028.1"/>
</dbReference>
<comment type="catalytic activity">
    <reaction evidence="7">
        <text>L-aspartate + L-glutamine + ATP + H2O = L-asparagine + L-glutamate + AMP + diphosphate + H(+)</text>
        <dbReference type="Rhea" id="RHEA:12228"/>
        <dbReference type="ChEBI" id="CHEBI:15377"/>
        <dbReference type="ChEBI" id="CHEBI:15378"/>
        <dbReference type="ChEBI" id="CHEBI:29985"/>
        <dbReference type="ChEBI" id="CHEBI:29991"/>
        <dbReference type="ChEBI" id="CHEBI:30616"/>
        <dbReference type="ChEBI" id="CHEBI:33019"/>
        <dbReference type="ChEBI" id="CHEBI:58048"/>
        <dbReference type="ChEBI" id="CHEBI:58359"/>
        <dbReference type="ChEBI" id="CHEBI:456215"/>
        <dbReference type="EC" id="6.3.5.4"/>
    </reaction>
</comment>
<dbReference type="SUPFAM" id="SSF56235">
    <property type="entry name" value="N-terminal nucleophile aminohydrolases (Ntn hydrolases)"/>
    <property type="match status" value="1"/>
</dbReference>
<dbReference type="EC" id="6.3.5.4" evidence="3"/>
<dbReference type="EMBL" id="FONY01000028">
    <property type="protein sequence ID" value="SFF36379.1"/>
    <property type="molecule type" value="Genomic_DNA"/>
</dbReference>
<evidence type="ECO:0000256" key="4">
    <source>
        <dbReference type="ARBA" id="ARBA00022741"/>
    </source>
</evidence>
<dbReference type="STRING" id="1003.SAMN04488541_102843"/>
<dbReference type="Gene3D" id="3.40.50.620">
    <property type="entry name" value="HUPs"/>
    <property type="match status" value="1"/>
</dbReference>
<accession>A0A1I2I1V8</accession>
<dbReference type="GO" id="GO:0005524">
    <property type="term" value="F:ATP binding"/>
    <property type="evidence" value="ECO:0007669"/>
    <property type="project" value="UniProtKB-KW"/>
</dbReference>
<dbReference type="PANTHER" id="PTHR43284">
    <property type="entry name" value="ASPARAGINE SYNTHETASE (GLUTAMINE-HYDROLYZING)"/>
    <property type="match status" value="1"/>
</dbReference>
<evidence type="ECO:0000256" key="8">
    <source>
        <dbReference type="PIRSR" id="PIRSR001589-1"/>
    </source>
</evidence>
<dbReference type="OrthoDB" id="9763290at2"/>
<keyword evidence="13" id="KW-1185">Reference proteome</keyword>
<feature type="binding site" evidence="9">
    <location>
        <position position="290"/>
    </location>
    <ligand>
        <name>ATP</name>
        <dbReference type="ChEBI" id="CHEBI:30616"/>
    </ligand>
</feature>
<dbReference type="Pfam" id="PF13537">
    <property type="entry name" value="GATase_7"/>
    <property type="match status" value="1"/>
</dbReference>
<dbReference type="GO" id="GO:0004066">
    <property type="term" value="F:asparagine synthase (glutamine-hydrolyzing) activity"/>
    <property type="evidence" value="ECO:0007669"/>
    <property type="project" value="UniProtKB-EC"/>
</dbReference>
<feature type="binding site" evidence="9">
    <location>
        <position position="101"/>
    </location>
    <ligand>
        <name>L-glutamine</name>
        <dbReference type="ChEBI" id="CHEBI:58359"/>
    </ligand>
</feature>
<gene>
    <name evidence="12" type="ORF">SAMN04488541_102843</name>
</gene>
<feature type="binding site" evidence="9">
    <location>
        <begin position="364"/>
        <end position="365"/>
    </location>
    <ligand>
        <name>ATP</name>
        <dbReference type="ChEBI" id="CHEBI:30616"/>
    </ligand>
</feature>
<evidence type="ECO:0000256" key="1">
    <source>
        <dbReference type="ARBA" id="ARBA00005187"/>
    </source>
</evidence>
<dbReference type="InterPro" id="IPR014729">
    <property type="entry name" value="Rossmann-like_a/b/a_fold"/>
</dbReference>
<dbReference type="Proteomes" id="UP000199513">
    <property type="component" value="Unassembled WGS sequence"/>
</dbReference>
<dbReference type="PROSITE" id="PS51278">
    <property type="entry name" value="GATASE_TYPE_2"/>
    <property type="match status" value="1"/>
</dbReference>
<organism evidence="12 13">
    <name type="scientific">Thermoflexibacter ruber</name>
    <dbReference type="NCBI Taxonomy" id="1003"/>
    <lineage>
        <taxon>Bacteria</taxon>
        <taxon>Pseudomonadati</taxon>
        <taxon>Bacteroidota</taxon>
        <taxon>Cytophagia</taxon>
        <taxon>Cytophagales</taxon>
        <taxon>Thermoflexibacteraceae</taxon>
        <taxon>Thermoflexibacter</taxon>
    </lineage>
</organism>
<dbReference type="InterPro" id="IPR017932">
    <property type="entry name" value="GATase_2_dom"/>
</dbReference>
<comment type="similarity">
    <text evidence="2">Belongs to the asparagine synthetase family.</text>
</comment>
<comment type="pathway">
    <text evidence="1">Amino-acid biosynthesis; L-asparagine biosynthesis; L-asparagine from L-aspartate (L-Gln route): step 1/1.</text>
</comment>
<keyword evidence="8" id="KW-0028">Amino-acid biosynthesis</keyword>
<dbReference type="CDD" id="cd00712">
    <property type="entry name" value="AsnB"/>
    <property type="match status" value="1"/>
</dbReference>
<keyword evidence="4 9" id="KW-0547">Nucleotide-binding</keyword>
<evidence type="ECO:0000256" key="5">
    <source>
        <dbReference type="ARBA" id="ARBA00022840"/>
    </source>
</evidence>
<feature type="domain" description="Glutamine amidotransferase type-2" evidence="11">
    <location>
        <begin position="2"/>
        <end position="213"/>
    </location>
</feature>
<dbReference type="InterPro" id="IPR006426">
    <property type="entry name" value="Asn_synth_AEB"/>
</dbReference>
<keyword evidence="6 8" id="KW-0315">Glutamine amidotransferase</keyword>
<name>A0A1I2I1V8_9BACT</name>
<dbReference type="CDD" id="cd01991">
    <property type="entry name" value="Asn_synthase_B_C"/>
    <property type="match status" value="1"/>
</dbReference>
<dbReference type="PIRSF" id="PIRSF001589">
    <property type="entry name" value="Asn_synthetase_glu-h"/>
    <property type="match status" value="1"/>
</dbReference>
<dbReference type="Pfam" id="PF00733">
    <property type="entry name" value="Asn_synthase"/>
    <property type="match status" value="1"/>
</dbReference>
<protein>
    <recommendedName>
        <fullName evidence="3">asparagine synthase (glutamine-hydrolyzing)</fullName>
        <ecNumber evidence="3">6.3.5.4</ecNumber>
    </recommendedName>
</protein>
<evidence type="ECO:0000256" key="2">
    <source>
        <dbReference type="ARBA" id="ARBA00005752"/>
    </source>
</evidence>
<evidence type="ECO:0000256" key="9">
    <source>
        <dbReference type="PIRSR" id="PIRSR001589-2"/>
    </source>
</evidence>
<evidence type="ECO:0000313" key="12">
    <source>
        <dbReference type="EMBL" id="SFF36379.1"/>
    </source>
</evidence>
<keyword evidence="5 9" id="KW-0067">ATP-binding</keyword>
<reference evidence="12 13" key="1">
    <citation type="submission" date="2016-10" db="EMBL/GenBank/DDBJ databases">
        <authorList>
            <person name="de Groot N.N."/>
        </authorList>
    </citation>
    <scope>NUCLEOTIDE SEQUENCE [LARGE SCALE GENOMIC DNA]</scope>
    <source>
        <strain>GEY</strain>
        <strain evidence="13">DSM 9560</strain>
    </source>
</reference>
<dbReference type="AlphaFoldDB" id="A0A1I2I1V8"/>
<dbReference type="InterPro" id="IPR051786">
    <property type="entry name" value="ASN_synthetase/amidase"/>
</dbReference>
<feature type="active site" description="For GATase activity" evidence="8">
    <location>
        <position position="2"/>
    </location>
</feature>
<sequence>MCGITGIYAFNEIGRFSMINLHLANEALAHRGPDAARLFDANRTGLGHRRLSIIDLSSDGNQPMSDASGRFTIVFNGEIYNYKTLREDLKAKGIVFHSASDTEVLLYAYIHYQEKCLDKLHGFFAFAVYDKEEDSIFIARDRLGIKPLWYYLDEDKFLFASEPNAILAYRIPQIIDRTSIFQYFQLHYVPAPYTIFKNMYKLLQGHYLTLKGKDLQIKRYYSPPTAPLPEYKNLSYEAAQKKLVQLLEESVLERLIADVPVGAFLSGGVDSSAIVALASRHTKYLNTFSVGYADEPFFDETKYARLVAEKFGTNHTVFRLTNDDLFEAIFNLLDFFGEPFADSSAIPVFVLSQRTKKKITVALSGDGGDELFAGYNKYLGEYKAREGGFLANILKNSLPLLEKLPRSRGGYFPNKFRQLHRFAESMQKSPQERYWYLSSFIEENELWKMFSENLTAHQEFSGSISEFLTYQNRKKEFLQYIENKNFNEVLYADVQTLLPNDMLHKVDSMSMAHALEVRVPFLAHQLVNFAFSLPASYKIDGNRKKRIVQDAFKDILPKELYHRPKHGFDVPLAKGFKTVLKSWINQLLDEDFIVEQKVFNPEYIKQLKKTIFESSNFDQNHIWAVLVFQHWWKRLRLDIEAKEED</sequence>
<dbReference type="SUPFAM" id="SSF52402">
    <property type="entry name" value="Adenine nucleotide alpha hydrolases-like"/>
    <property type="match status" value="1"/>
</dbReference>
<keyword evidence="8" id="KW-0061">Asparagine biosynthesis</keyword>
<evidence type="ECO:0000259" key="11">
    <source>
        <dbReference type="PROSITE" id="PS51278"/>
    </source>
</evidence>
<dbReference type="GO" id="GO:0006529">
    <property type="term" value="P:asparagine biosynthetic process"/>
    <property type="evidence" value="ECO:0007669"/>
    <property type="project" value="UniProtKB-KW"/>
</dbReference>
<feature type="site" description="Important for beta-aspartyl-AMP intermediate formation" evidence="10">
    <location>
        <position position="366"/>
    </location>
</feature>
<evidence type="ECO:0000313" key="13">
    <source>
        <dbReference type="Proteomes" id="UP000199513"/>
    </source>
</evidence>
<evidence type="ECO:0000256" key="7">
    <source>
        <dbReference type="ARBA" id="ARBA00048741"/>
    </source>
</evidence>
<dbReference type="InterPro" id="IPR001962">
    <property type="entry name" value="Asn_synthase"/>
</dbReference>
<evidence type="ECO:0000256" key="10">
    <source>
        <dbReference type="PIRSR" id="PIRSR001589-3"/>
    </source>
</evidence>
<dbReference type="InterPro" id="IPR033738">
    <property type="entry name" value="AsnB_N"/>
</dbReference>